<dbReference type="PANTHER" id="PTHR10333">
    <property type="entry name" value="INHIBITOR OF GROWTH PROTEIN"/>
    <property type="match status" value="1"/>
</dbReference>
<evidence type="ECO:0000259" key="11">
    <source>
        <dbReference type="SMART" id="SM01408"/>
    </source>
</evidence>
<evidence type="ECO:0000313" key="12">
    <source>
        <dbReference type="EMBL" id="RMX43726.1"/>
    </source>
</evidence>
<keyword evidence="6" id="KW-0156">Chromatin regulator</keyword>
<dbReference type="GO" id="GO:0008270">
    <property type="term" value="F:zinc ion binding"/>
    <property type="evidence" value="ECO:0007669"/>
    <property type="project" value="UniProtKB-KW"/>
</dbReference>
<feature type="region of interest" description="Disordered" evidence="9">
    <location>
        <begin position="115"/>
        <end position="165"/>
    </location>
</feature>
<feature type="compositionally biased region" description="Basic residues" evidence="9">
    <location>
        <begin position="131"/>
        <end position="146"/>
    </location>
</feature>
<dbReference type="InterPro" id="IPR011011">
    <property type="entry name" value="Znf_FYVE_PHD"/>
</dbReference>
<comment type="similarity">
    <text evidence="2">Belongs to the ING family.</text>
</comment>
<name>A0A3M6TQV2_POCDA</name>
<reference evidence="12 13" key="1">
    <citation type="journal article" date="2018" name="Sci. Rep.">
        <title>Comparative analysis of the Pocillopora damicornis genome highlights role of immune system in coral evolution.</title>
        <authorList>
            <person name="Cunning R."/>
            <person name="Bay R.A."/>
            <person name="Gillette P."/>
            <person name="Baker A.C."/>
            <person name="Traylor-Knowles N."/>
        </authorList>
    </citation>
    <scope>NUCLEOTIDE SEQUENCE [LARGE SCALE GENOMIC DNA]</scope>
    <source>
        <strain evidence="12">RSMAS</strain>
        <tissue evidence="12">Whole animal</tissue>
    </source>
</reference>
<dbReference type="SUPFAM" id="SSF57903">
    <property type="entry name" value="FYVE/PHD zinc finger"/>
    <property type="match status" value="1"/>
</dbReference>
<comment type="caution">
    <text evidence="12">The sequence shown here is derived from an EMBL/GenBank/DDBJ whole genome shotgun (WGS) entry which is preliminary data.</text>
</comment>
<dbReference type="STRING" id="46731.A0A3M6TQV2"/>
<sequence>MATNMYLEHYLDSIENLPFELQRNFTLMRELDQRTQDLSKEINSMSEEYMANVRGMDAAKRTLHLKKIENAFVKSREYGDDKVQLAMQTYEMVDKHIRKLDADLARFESDLKEQHAKEAGYSDYESESPTPKRKSKSGGRNRGGGRKKQDTSESARKKKKVESEGPKSLAVAVSLLAPEVQVLDMPVDPNEPTYCLCHQVSYGEMIGCDNTECPIEWFHFPCVGLTSKPKGKWLVLSKMCTREKEEVTMASVTMASKGLITTNNIVWEQSKTSMPVMVQISRHTVNVRRQLRMCGQTP</sequence>
<feature type="domain" description="Inhibitor of growth protein N-terminal histone-binding" evidence="11">
    <location>
        <begin position="6"/>
        <end position="107"/>
    </location>
</feature>
<evidence type="ECO:0000256" key="2">
    <source>
        <dbReference type="ARBA" id="ARBA00010210"/>
    </source>
</evidence>
<keyword evidence="3" id="KW-0479">Metal-binding</keyword>
<evidence type="ECO:0000256" key="8">
    <source>
        <dbReference type="PIRSR" id="PIRSR628651-50"/>
    </source>
</evidence>
<evidence type="ECO:0000256" key="3">
    <source>
        <dbReference type="ARBA" id="ARBA00022723"/>
    </source>
</evidence>
<dbReference type="EMBL" id="RCHS01003146">
    <property type="protein sequence ID" value="RMX43726.1"/>
    <property type="molecule type" value="Genomic_DNA"/>
</dbReference>
<evidence type="ECO:0000256" key="1">
    <source>
        <dbReference type="ARBA" id="ARBA00004123"/>
    </source>
</evidence>
<evidence type="ECO:0000313" key="13">
    <source>
        <dbReference type="Proteomes" id="UP000275408"/>
    </source>
</evidence>
<keyword evidence="5" id="KW-0862">Zinc</keyword>
<dbReference type="Gene3D" id="3.30.40.10">
    <property type="entry name" value="Zinc/RING finger domain, C3HC4 (zinc finger)"/>
    <property type="match status" value="1"/>
</dbReference>
<evidence type="ECO:0008006" key="14">
    <source>
        <dbReference type="Google" id="ProtNLM"/>
    </source>
</evidence>
<dbReference type="Gene3D" id="6.10.140.1740">
    <property type="match status" value="1"/>
</dbReference>
<evidence type="ECO:0000256" key="4">
    <source>
        <dbReference type="ARBA" id="ARBA00022771"/>
    </source>
</evidence>
<dbReference type="InterPro" id="IPR001965">
    <property type="entry name" value="Znf_PHD"/>
</dbReference>
<dbReference type="GO" id="GO:0005634">
    <property type="term" value="C:nucleus"/>
    <property type="evidence" value="ECO:0007669"/>
    <property type="project" value="UniProtKB-SubCell"/>
</dbReference>
<dbReference type="PANTHER" id="PTHR10333:SF42">
    <property type="entry name" value="INHIBITOR OF GROWTH PROTEIN 5"/>
    <property type="match status" value="1"/>
</dbReference>
<dbReference type="CDD" id="cd15586">
    <property type="entry name" value="PHD_ING4_5"/>
    <property type="match status" value="1"/>
</dbReference>
<dbReference type="InterPro" id="IPR028651">
    <property type="entry name" value="ING_fam"/>
</dbReference>
<dbReference type="InterPro" id="IPR013083">
    <property type="entry name" value="Znf_RING/FYVE/PHD"/>
</dbReference>
<evidence type="ECO:0000256" key="7">
    <source>
        <dbReference type="ARBA" id="ARBA00023242"/>
    </source>
</evidence>
<dbReference type="FunFam" id="3.30.40.10:FF:000016">
    <property type="entry name" value="Inhibitor of growth protein"/>
    <property type="match status" value="1"/>
</dbReference>
<dbReference type="SMART" id="SM00249">
    <property type="entry name" value="PHD"/>
    <property type="match status" value="1"/>
</dbReference>
<evidence type="ECO:0000256" key="6">
    <source>
        <dbReference type="ARBA" id="ARBA00022853"/>
    </source>
</evidence>
<feature type="site" description="Histone H3K4me3 binding" evidence="8">
    <location>
        <position position="194"/>
    </location>
</feature>
<evidence type="ECO:0000259" key="10">
    <source>
        <dbReference type="SMART" id="SM00249"/>
    </source>
</evidence>
<dbReference type="GO" id="GO:0006355">
    <property type="term" value="P:regulation of DNA-templated transcription"/>
    <property type="evidence" value="ECO:0007669"/>
    <property type="project" value="TreeGrafter"/>
</dbReference>
<dbReference type="Proteomes" id="UP000275408">
    <property type="component" value="Unassembled WGS sequence"/>
</dbReference>
<evidence type="ECO:0000256" key="5">
    <source>
        <dbReference type="ARBA" id="ARBA00022833"/>
    </source>
</evidence>
<feature type="site" description="Histone H3K4me3 binding" evidence="8">
    <location>
        <position position="209"/>
    </location>
</feature>
<comment type="subcellular location">
    <subcellularLocation>
        <location evidence="1">Nucleus</location>
    </subcellularLocation>
</comment>
<organism evidence="12 13">
    <name type="scientific">Pocillopora damicornis</name>
    <name type="common">Cauliflower coral</name>
    <name type="synonym">Millepora damicornis</name>
    <dbReference type="NCBI Taxonomy" id="46731"/>
    <lineage>
        <taxon>Eukaryota</taxon>
        <taxon>Metazoa</taxon>
        <taxon>Cnidaria</taxon>
        <taxon>Anthozoa</taxon>
        <taxon>Hexacorallia</taxon>
        <taxon>Scleractinia</taxon>
        <taxon>Astrocoeniina</taxon>
        <taxon>Pocilloporidae</taxon>
        <taxon>Pocillopora</taxon>
    </lineage>
</organism>
<keyword evidence="7" id="KW-0539">Nucleus</keyword>
<evidence type="ECO:0000256" key="9">
    <source>
        <dbReference type="SAM" id="MobiDB-lite"/>
    </source>
</evidence>
<feature type="domain" description="Zinc finger PHD-type" evidence="10">
    <location>
        <begin position="194"/>
        <end position="244"/>
    </location>
</feature>
<dbReference type="GO" id="GO:0006325">
    <property type="term" value="P:chromatin organization"/>
    <property type="evidence" value="ECO:0007669"/>
    <property type="project" value="UniProtKB-KW"/>
</dbReference>
<proteinExistence type="inferred from homology"/>
<dbReference type="InterPro" id="IPR024610">
    <property type="entry name" value="ING_N_histone-binding"/>
</dbReference>
<dbReference type="AlphaFoldDB" id="A0A3M6TQV2"/>
<dbReference type="SMART" id="SM01408">
    <property type="entry name" value="ING"/>
    <property type="match status" value="1"/>
</dbReference>
<dbReference type="OrthoDB" id="5411773at2759"/>
<feature type="site" description="Histone H3K4me3 binding" evidence="8">
    <location>
        <position position="217"/>
    </location>
</feature>
<gene>
    <name evidence="12" type="ORF">pdam_00006402</name>
</gene>
<feature type="compositionally biased region" description="Basic and acidic residues" evidence="9">
    <location>
        <begin position="147"/>
        <end position="165"/>
    </location>
</feature>
<dbReference type="Pfam" id="PF12998">
    <property type="entry name" value="ING"/>
    <property type="match status" value="1"/>
</dbReference>
<accession>A0A3M6TQV2</accession>
<feature type="site" description="Histone H3K4me3 binding" evidence="8">
    <location>
        <position position="205"/>
    </location>
</feature>
<keyword evidence="13" id="KW-1185">Reference proteome</keyword>
<protein>
    <recommendedName>
        <fullName evidence="14">Inhibitor of growth protein N-terminal histone-binding domain-containing protein</fullName>
    </recommendedName>
</protein>
<keyword evidence="4" id="KW-0863">Zinc-finger</keyword>